<dbReference type="GO" id="GO:0016887">
    <property type="term" value="F:ATP hydrolysis activity"/>
    <property type="evidence" value="ECO:0007669"/>
    <property type="project" value="UniProtKB-UniRule"/>
</dbReference>
<dbReference type="CDD" id="cd04867">
    <property type="entry name" value="TGS_YchF_OLA1"/>
    <property type="match status" value="1"/>
</dbReference>
<evidence type="ECO:0000313" key="7">
    <source>
        <dbReference type="EMBL" id="CCF82532.1"/>
    </source>
</evidence>
<dbReference type="Pfam" id="PF06071">
    <property type="entry name" value="YchF-GTPase_C"/>
    <property type="match status" value="1"/>
</dbReference>
<dbReference type="PRINTS" id="PR00326">
    <property type="entry name" value="GTP1OBG"/>
</dbReference>
<dbReference type="PIRSF" id="PIRSF006641">
    <property type="entry name" value="CHP00092"/>
    <property type="match status" value="1"/>
</dbReference>
<evidence type="ECO:0000259" key="6">
    <source>
        <dbReference type="PROSITE" id="PS51880"/>
    </source>
</evidence>
<evidence type="ECO:0000313" key="8">
    <source>
        <dbReference type="Proteomes" id="UP000004221"/>
    </source>
</evidence>
<dbReference type="GO" id="GO:0005525">
    <property type="term" value="F:GTP binding"/>
    <property type="evidence" value="ECO:0007669"/>
    <property type="project" value="InterPro"/>
</dbReference>
<dbReference type="OrthoDB" id="9807318at2"/>
<evidence type="ECO:0000256" key="3">
    <source>
        <dbReference type="ARBA" id="ARBA00022741"/>
    </source>
</evidence>
<comment type="similarity">
    <text evidence="5">Belongs to the TRAFAC class OBG-HflX-like GTPase superfamily. OBG GTPase family. YchF/OLA1 subfamily.</text>
</comment>
<dbReference type="RefSeq" id="WP_008474691.1">
    <property type="nucleotide sequence ID" value="NZ_CAGS01000031.1"/>
</dbReference>
<evidence type="ECO:0000256" key="5">
    <source>
        <dbReference type="HAMAP-Rule" id="MF_00944"/>
    </source>
</evidence>
<sequence length="368" mass="40321">MALPLVILGLPQSGKTTVFNALTRSQAVIGGFSSAEEEPNLATVKVPDARLGVLTAMFKPRRTVPADVQYFDVAGVAKGIHEHGMSGRLLGYLSQAAALVHVVRAFEDPSVPHPEETIDPLRDIETINLELTFSDLGLIEKRLQRIESSIGKLRGAEREAYEQEAAVLKQLREALEAGTPIREVSLKPEEEKLLRGFGFLTAKPLLILLNLHENQLGPVGTALVERARERFGRPGVVIDVLAGKIEAEISQLNEEDARLFLEDLGITETSRERVIRLSYDLLGLISFFTVGPDEVRAWTIRRGTPAVEAAGEIHSDIQRGFIRAEVVAYNDLIAAGGLPEARKAGTLRLEGKNYIVKDGDIAHFLFNV</sequence>
<evidence type="ECO:0000256" key="1">
    <source>
        <dbReference type="ARBA" id="ARBA00001946"/>
    </source>
</evidence>
<comment type="caution">
    <text evidence="7">The sequence shown here is derived from an EMBL/GenBank/DDBJ whole genome shotgun (WGS) entry which is preliminary data.</text>
</comment>
<dbReference type="InterPro" id="IPR027417">
    <property type="entry name" value="P-loop_NTPase"/>
</dbReference>
<dbReference type="AlphaFoldDB" id="I4ECX0"/>
<keyword evidence="4 5" id="KW-0067">ATP-binding</keyword>
<dbReference type="InterPro" id="IPR006073">
    <property type="entry name" value="GTP-bd"/>
</dbReference>
<dbReference type="EMBL" id="CAGS01000031">
    <property type="protein sequence ID" value="CCF82532.1"/>
    <property type="molecule type" value="Genomic_DNA"/>
</dbReference>
<dbReference type="GO" id="GO:0046872">
    <property type="term" value="F:metal ion binding"/>
    <property type="evidence" value="ECO:0007669"/>
    <property type="project" value="UniProtKB-KW"/>
</dbReference>
<accession>I4ECX0</accession>
<dbReference type="InterPro" id="IPR012676">
    <property type="entry name" value="TGS-like"/>
</dbReference>
<dbReference type="HAMAP" id="MF_00944">
    <property type="entry name" value="YchF_OLA1_ATPase"/>
    <property type="match status" value="1"/>
</dbReference>
<comment type="cofactor">
    <cofactor evidence="1">
        <name>Mg(2+)</name>
        <dbReference type="ChEBI" id="CHEBI:18420"/>
    </cofactor>
</comment>
<keyword evidence="2" id="KW-0479">Metal-binding</keyword>
<dbReference type="FunFam" id="1.10.150.300:FF:000001">
    <property type="entry name" value="Ribosome-binding ATPase YchF"/>
    <property type="match status" value="1"/>
</dbReference>
<dbReference type="PANTHER" id="PTHR23305:SF18">
    <property type="entry name" value="OBG-TYPE G DOMAIN-CONTAINING PROTEIN"/>
    <property type="match status" value="1"/>
</dbReference>
<dbReference type="Proteomes" id="UP000004221">
    <property type="component" value="Unassembled WGS sequence"/>
</dbReference>
<dbReference type="Gene3D" id="1.10.150.300">
    <property type="entry name" value="TGS-like domain"/>
    <property type="match status" value="1"/>
</dbReference>
<evidence type="ECO:0000256" key="4">
    <source>
        <dbReference type="ARBA" id="ARBA00022840"/>
    </source>
</evidence>
<dbReference type="Gene3D" id="3.40.50.300">
    <property type="entry name" value="P-loop containing nucleotide triphosphate hydrolases"/>
    <property type="match status" value="1"/>
</dbReference>
<dbReference type="FunFam" id="3.10.20.30:FF:000001">
    <property type="entry name" value="Ribosome-binding ATPase YchF"/>
    <property type="match status" value="1"/>
</dbReference>
<feature type="domain" description="TGS" evidence="6">
    <location>
        <begin position="283"/>
        <end position="366"/>
    </location>
</feature>
<comment type="function">
    <text evidence="5">ATPase that binds to both the 70S ribosome and the 50S ribosomal subunit in a nucleotide-independent manner.</text>
</comment>
<dbReference type="PROSITE" id="PS51880">
    <property type="entry name" value="TGS"/>
    <property type="match status" value="1"/>
</dbReference>
<dbReference type="Gene3D" id="3.10.20.30">
    <property type="match status" value="1"/>
</dbReference>
<gene>
    <name evidence="7" type="primary">engD</name>
    <name evidence="5" type="synonym">ychF</name>
    <name evidence="7" type="ORF">NITHO_1260015</name>
</gene>
<keyword evidence="8" id="KW-1185">Reference proteome</keyword>
<dbReference type="SUPFAM" id="SSF81271">
    <property type="entry name" value="TGS-like"/>
    <property type="match status" value="1"/>
</dbReference>
<comment type="caution">
    <text evidence="5">Lacks conserved residue(s) required for the propagation of feature annotation.</text>
</comment>
<reference evidence="7 8" key="1">
    <citation type="journal article" date="2012" name="ISME J.">
        <title>Nitrification expanded: discovery, physiology and genomics of a nitrite-oxidizing bacterium from the phylum Chloroflexi.</title>
        <authorList>
            <person name="Sorokin D.Y."/>
            <person name="Lucker S."/>
            <person name="Vejmelkova D."/>
            <person name="Kostrikina N.A."/>
            <person name="Kleerebezem R."/>
            <person name="Rijpstra W.I."/>
            <person name="Damste J.S."/>
            <person name="Le Paslier D."/>
            <person name="Muyzer G."/>
            <person name="Wagner M."/>
            <person name="van Loosdrecht M.C."/>
            <person name="Daims H."/>
        </authorList>
    </citation>
    <scope>NUCLEOTIDE SEQUENCE [LARGE SCALE GENOMIC DNA]</scope>
    <source>
        <strain evidence="8">none</strain>
    </source>
</reference>
<dbReference type="GO" id="GO:0043023">
    <property type="term" value="F:ribosomal large subunit binding"/>
    <property type="evidence" value="ECO:0007669"/>
    <property type="project" value="UniProtKB-UniRule"/>
</dbReference>
<dbReference type="InterPro" id="IPR023192">
    <property type="entry name" value="TGS-like_dom_sf"/>
</dbReference>
<dbReference type="PANTHER" id="PTHR23305">
    <property type="entry name" value="OBG GTPASE FAMILY"/>
    <property type="match status" value="1"/>
</dbReference>
<dbReference type="Pfam" id="PF01926">
    <property type="entry name" value="MMR_HSR1"/>
    <property type="match status" value="1"/>
</dbReference>
<dbReference type="NCBIfam" id="TIGR00092">
    <property type="entry name" value="redox-regulated ATPase YchF"/>
    <property type="match status" value="1"/>
</dbReference>
<keyword evidence="3 5" id="KW-0547">Nucleotide-binding</keyword>
<organism evidence="7 8">
    <name type="scientific">Nitrolancea hollandica Lb</name>
    <dbReference type="NCBI Taxonomy" id="1129897"/>
    <lineage>
        <taxon>Bacteria</taxon>
        <taxon>Pseudomonadati</taxon>
        <taxon>Thermomicrobiota</taxon>
        <taxon>Thermomicrobia</taxon>
        <taxon>Sphaerobacterales</taxon>
        <taxon>Sphaerobacterineae</taxon>
        <taxon>Sphaerobacteraceae</taxon>
        <taxon>Nitrolancea</taxon>
    </lineage>
</organism>
<evidence type="ECO:0000256" key="2">
    <source>
        <dbReference type="ARBA" id="ARBA00022723"/>
    </source>
</evidence>
<dbReference type="InterPro" id="IPR004396">
    <property type="entry name" value="ATPase_YchF/OLA1"/>
</dbReference>
<proteinExistence type="inferred from homology"/>
<name>I4ECX0_9BACT</name>
<dbReference type="InterPro" id="IPR013029">
    <property type="entry name" value="YchF_C"/>
</dbReference>
<protein>
    <recommendedName>
        <fullName evidence="5">Ribosome-binding ATPase YchF</fullName>
    </recommendedName>
</protein>
<dbReference type="InterPro" id="IPR004095">
    <property type="entry name" value="TGS"/>
</dbReference>
<dbReference type="SUPFAM" id="SSF52540">
    <property type="entry name" value="P-loop containing nucleoside triphosphate hydrolases"/>
    <property type="match status" value="1"/>
</dbReference>
<dbReference type="GO" id="GO:0005737">
    <property type="term" value="C:cytoplasm"/>
    <property type="evidence" value="ECO:0007669"/>
    <property type="project" value="TreeGrafter"/>
</dbReference>
<dbReference type="GO" id="GO:0005524">
    <property type="term" value="F:ATP binding"/>
    <property type="evidence" value="ECO:0007669"/>
    <property type="project" value="UniProtKB-UniRule"/>
</dbReference>
<dbReference type="InterPro" id="IPR012675">
    <property type="entry name" value="Beta-grasp_dom_sf"/>
</dbReference>